<evidence type="ECO:0000313" key="3">
    <source>
        <dbReference type="EnsemblMetazoa" id="XP_050512769.1"/>
    </source>
</evidence>
<dbReference type="RefSeq" id="XP_050512769.1">
    <property type="nucleotide sequence ID" value="XM_050656812.1"/>
</dbReference>
<dbReference type="Proteomes" id="UP001652700">
    <property type="component" value="Unplaced"/>
</dbReference>
<sequence length="566" mass="60151">MKSLVCLSIIIATVYAHGGGGYGHGGFSSGGYGHGGYSHHTEQHVDSYGGRHHGGYGSLHEDDHQVVETVHGYGGHHDDHGYGGHHDAHIVESGHGYGGHHDSHIFETSHGYGGHHDSHVVETGHGYGGHHDTQVVETVHGYGGHHDVDTGRGFGRVDTHNVHEVVESSHGHEDVHGAVENVFGGHGGGHDSVSVHKEVVETTGYGGHRGGHASTIGSGHNSGHQDSYVEETVETVRRQPSHTVYTSGQHQTGQEAFEDVDEVTGGKSKIIKTTQYVRQPNQQGLHGYGEDDLEGVVGGHNSQRTVKVVKTTHTSGSYGSGQQQTGQEAFEDADEVTGGKSRIIKYTQYGQQSNQQGLHGYGADDLGGVVGGHNSQRTVKVVKTTHTSGSYGSGQQQTGHEAFEDADEVTGGKSRIIKYTQYGQQSNQQGLHGYGEDDLGGVVGGHNSQRNVKVVKTTHTSGSYGSGQQQTGQEAFEDADEVVGGHSGRIVKVVKTTHTSGGYGSGGQEQLGQIKSYLRREPLQTGQHAFDEEDLGESVHSGSSSRIVKTTVTKHTSSYGRNDNQL</sequence>
<name>A0ABM5KRF2_DIAVI</name>
<proteinExistence type="predicted"/>
<evidence type="ECO:0000313" key="4">
    <source>
        <dbReference type="Proteomes" id="UP001652700"/>
    </source>
</evidence>
<dbReference type="EnsemblMetazoa" id="XM_050656812.1">
    <property type="protein sequence ID" value="XP_050512769.1"/>
    <property type="gene ID" value="LOC126888480"/>
</dbReference>
<feature type="chain" id="PRO_5045512921" description="Filaggrin-2-like" evidence="2">
    <location>
        <begin position="17"/>
        <end position="566"/>
    </location>
</feature>
<feature type="signal peptide" evidence="2">
    <location>
        <begin position="1"/>
        <end position="16"/>
    </location>
</feature>
<accession>A0ABM5KRF2</accession>
<feature type="compositionally biased region" description="Polar residues" evidence="1">
    <location>
        <begin position="540"/>
        <end position="566"/>
    </location>
</feature>
<organism evidence="3 4">
    <name type="scientific">Diabrotica virgifera virgifera</name>
    <name type="common">western corn rootworm</name>
    <dbReference type="NCBI Taxonomy" id="50390"/>
    <lineage>
        <taxon>Eukaryota</taxon>
        <taxon>Metazoa</taxon>
        <taxon>Ecdysozoa</taxon>
        <taxon>Arthropoda</taxon>
        <taxon>Hexapoda</taxon>
        <taxon>Insecta</taxon>
        <taxon>Pterygota</taxon>
        <taxon>Neoptera</taxon>
        <taxon>Endopterygota</taxon>
        <taxon>Coleoptera</taxon>
        <taxon>Polyphaga</taxon>
        <taxon>Cucujiformia</taxon>
        <taxon>Chrysomeloidea</taxon>
        <taxon>Chrysomelidae</taxon>
        <taxon>Galerucinae</taxon>
        <taxon>Diabroticina</taxon>
        <taxon>Diabroticites</taxon>
        <taxon>Diabrotica</taxon>
    </lineage>
</organism>
<protein>
    <recommendedName>
        <fullName evidence="5">Filaggrin-2-like</fullName>
    </recommendedName>
</protein>
<evidence type="ECO:0000256" key="1">
    <source>
        <dbReference type="SAM" id="MobiDB-lite"/>
    </source>
</evidence>
<evidence type="ECO:0000256" key="2">
    <source>
        <dbReference type="SAM" id="SignalP"/>
    </source>
</evidence>
<keyword evidence="2" id="KW-0732">Signal</keyword>
<feature type="region of interest" description="Disordered" evidence="1">
    <location>
        <begin position="530"/>
        <end position="566"/>
    </location>
</feature>
<reference evidence="3" key="1">
    <citation type="submission" date="2025-05" db="UniProtKB">
        <authorList>
            <consortium name="EnsemblMetazoa"/>
        </authorList>
    </citation>
    <scope>IDENTIFICATION</scope>
</reference>
<keyword evidence="4" id="KW-1185">Reference proteome</keyword>
<dbReference type="GeneID" id="126888480"/>
<evidence type="ECO:0008006" key="5">
    <source>
        <dbReference type="Google" id="ProtNLM"/>
    </source>
</evidence>